<evidence type="ECO:0000313" key="2">
    <source>
        <dbReference type="Proteomes" id="UP000467193"/>
    </source>
</evidence>
<dbReference type="AlphaFoldDB" id="A0A7I7QSA4"/>
<name>A0A7I7QSA4_9MYCO</name>
<dbReference type="Proteomes" id="UP000467193">
    <property type="component" value="Chromosome"/>
</dbReference>
<protein>
    <submittedName>
        <fullName evidence="1">Uncharacterized protein</fullName>
    </submittedName>
</protein>
<proteinExistence type="predicted"/>
<accession>A0A7I7QSA4</accession>
<dbReference type="KEGG" id="msei:MSEDJ_30360"/>
<gene>
    <name evidence="1" type="ORF">MSEDJ_30360</name>
</gene>
<sequence>MGVRLDWGAVTMAQTVALFHAVTARTAGALAAAGIATVALGLLTAPSAMAGPAPGDVEGAYLDTLYRAGVISNGQEQEALTLGYLTCALRKSGSEPVAGTEVFLGAARLEGLCKYTPSPSSIASQESMCSQAGAWSVECSLAQGTLQNTSGVGLQPSMGDGVVTPPFP</sequence>
<dbReference type="EMBL" id="AP022588">
    <property type="protein sequence ID" value="BBY28940.1"/>
    <property type="molecule type" value="Genomic_DNA"/>
</dbReference>
<evidence type="ECO:0000313" key="1">
    <source>
        <dbReference type="EMBL" id="BBY28940.1"/>
    </source>
</evidence>
<reference evidence="1 2" key="1">
    <citation type="journal article" date="2019" name="Emerg. Microbes Infect.">
        <title>Comprehensive subspecies identification of 175 nontuberculous mycobacteria species based on 7547 genomic profiles.</title>
        <authorList>
            <person name="Matsumoto Y."/>
            <person name="Kinjo T."/>
            <person name="Motooka D."/>
            <person name="Nabeya D."/>
            <person name="Jung N."/>
            <person name="Uechi K."/>
            <person name="Horii T."/>
            <person name="Iida T."/>
            <person name="Fujita J."/>
            <person name="Nakamura S."/>
        </authorList>
    </citation>
    <scope>NUCLEOTIDE SEQUENCE [LARGE SCALE GENOMIC DNA]</scope>
    <source>
        <strain evidence="1 2">JCM 17899</strain>
    </source>
</reference>
<keyword evidence="2" id="KW-1185">Reference proteome</keyword>
<organism evidence="1 2">
    <name type="scientific">Mycolicibacterium sediminis</name>
    <dbReference type="NCBI Taxonomy" id="1286180"/>
    <lineage>
        <taxon>Bacteria</taxon>
        <taxon>Bacillati</taxon>
        <taxon>Actinomycetota</taxon>
        <taxon>Actinomycetes</taxon>
        <taxon>Mycobacteriales</taxon>
        <taxon>Mycobacteriaceae</taxon>
        <taxon>Mycolicibacterium</taxon>
    </lineage>
</organism>